<sequence length="81" mass="9179">MFTIEHEFDATVITLVDEADPGTRPLNEDVVILTFDDRVVVEQMEPGGDGVARVVLTLRQLDELRAALDLPEGNYRLQRQR</sequence>
<evidence type="ECO:0000313" key="2">
    <source>
        <dbReference type="Proteomes" id="UP000182944"/>
    </source>
</evidence>
<protein>
    <submittedName>
        <fullName evidence="1">Uncharacterized protein</fullName>
    </submittedName>
</protein>
<accession>A0A099FYD3</accession>
<reference evidence="2" key="1">
    <citation type="submission" date="2016-10" db="EMBL/GenBank/DDBJ databases">
        <authorList>
            <person name="Varghese N."/>
            <person name="Submissions S."/>
        </authorList>
    </citation>
    <scope>NUCLEOTIDE SEQUENCE [LARGE SCALE GENOMIC DNA]</scope>
    <source>
        <strain evidence="2">DSM 29303</strain>
    </source>
</reference>
<keyword evidence="2" id="KW-1185">Reference proteome</keyword>
<evidence type="ECO:0000313" key="1">
    <source>
        <dbReference type="EMBL" id="SDW21012.1"/>
    </source>
</evidence>
<dbReference type="AlphaFoldDB" id="A0A099FYD3"/>
<name>A0A099FYD3_9RHOB</name>
<organism evidence="1 2">
    <name type="scientific">Paracoccus sanguinis</name>
    <dbReference type="NCBI Taxonomy" id="1545044"/>
    <lineage>
        <taxon>Bacteria</taxon>
        <taxon>Pseudomonadati</taxon>
        <taxon>Pseudomonadota</taxon>
        <taxon>Alphaproteobacteria</taxon>
        <taxon>Rhodobacterales</taxon>
        <taxon>Paracoccaceae</taxon>
        <taxon>Paracoccus</taxon>
    </lineage>
</organism>
<dbReference type="STRING" id="1545044.SAMN05444276_101406"/>
<dbReference type="Proteomes" id="UP000182944">
    <property type="component" value="Unassembled WGS sequence"/>
</dbReference>
<dbReference type="RefSeq" id="WP_036705640.1">
    <property type="nucleotide sequence ID" value="NZ_CP051542.1"/>
</dbReference>
<dbReference type="OrthoDB" id="7861315at2"/>
<accession>A0A099G8K9</accession>
<dbReference type="EMBL" id="FNNA01000001">
    <property type="protein sequence ID" value="SDW21012.1"/>
    <property type="molecule type" value="Genomic_DNA"/>
</dbReference>
<gene>
    <name evidence="1" type="ORF">SAMN05444276_101406</name>
</gene>
<proteinExistence type="predicted"/>